<dbReference type="RefSeq" id="WP_046467321.1">
    <property type="nucleotide sequence ID" value="NZ_JAUOQO010000004.1"/>
</dbReference>
<proteinExistence type="predicted"/>
<accession>A0AAW7YNE1</accession>
<protein>
    <submittedName>
        <fullName evidence="2">DUF3169 family protein</fullName>
    </submittedName>
</protein>
<keyword evidence="1" id="KW-0812">Transmembrane</keyword>
<feature type="transmembrane region" description="Helical" evidence="1">
    <location>
        <begin position="7"/>
        <end position="24"/>
    </location>
</feature>
<gene>
    <name evidence="2" type="ORF">Q4528_05790</name>
</gene>
<feature type="transmembrane region" description="Helical" evidence="1">
    <location>
        <begin position="125"/>
        <end position="148"/>
    </location>
</feature>
<feature type="transmembrane region" description="Helical" evidence="1">
    <location>
        <begin position="101"/>
        <end position="119"/>
    </location>
</feature>
<evidence type="ECO:0000256" key="1">
    <source>
        <dbReference type="SAM" id="Phobius"/>
    </source>
</evidence>
<keyword evidence="3" id="KW-1185">Reference proteome</keyword>
<comment type="caution">
    <text evidence="2">The sequence shown here is derived from an EMBL/GenBank/DDBJ whole genome shotgun (WGS) entry which is preliminary data.</text>
</comment>
<feature type="transmembrane region" description="Helical" evidence="1">
    <location>
        <begin position="44"/>
        <end position="63"/>
    </location>
</feature>
<feature type="transmembrane region" description="Helical" evidence="1">
    <location>
        <begin position="213"/>
        <end position="231"/>
    </location>
</feature>
<dbReference type="InterPro" id="IPR036259">
    <property type="entry name" value="MFS_trans_sf"/>
</dbReference>
<feature type="transmembrane region" description="Helical" evidence="1">
    <location>
        <begin position="187"/>
        <end position="207"/>
    </location>
</feature>
<dbReference type="Pfam" id="PF11368">
    <property type="entry name" value="DUF3169"/>
    <property type="match status" value="1"/>
</dbReference>
<keyword evidence="1" id="KW-1133">Transmembrane helix</keyword>
<dbReference type="EMBL" id="JAUOQO010000004">
    <property type="protein sequence ID" value="MDO6573666.1"/>
    <property type="molecule type" value="Genomic_DNA"/>
</dbReference>
<evidence type="ECO:0000313" key="3">
    <source>
        <dbReference type="Proteomes" id="UP001170310"/>
    </source>
</evidence>
<dbReference type="Proteomes" id="UP001170310">
    <property type="component" value="Unassembled WGS sequence"/>
</dbReference>
<organism evidence="2 3">
    <name type="scientific">Staphylococcus pasteuri_A</name>
    <dbReference type="NCBI Taxonomy" id="3062664"/>
    <lineage>
        <taxon>Bacteria</taxon>
        <taxon>Bacillati</taxon>
        <taxon>Bacillota</taxon>
        <taxon>Bacilli</taxon>
        <taxon>Bacillales</taxon>
        <taxon>Staphylococcaceae</taxon>
        <taxon>Staphylococcus</taxon>
    </lineage>
</organism>
<keyword evidence="1" id="KW-0472">Membrane</keyword>
<sequence>MKVGRYLLLVLLGGIIGGAAGYLIPTLNDMGFFNKILFTNQNSIMVVCFIATLINIILTVILYRELKNSVYFKNKINNPDNKYSEDESEEKSNLKFLNASFIYYFQILISLIFLLILVIGNIKDIYVLFAIIPYMITVIPALLIGLYARKVDERYPKLGEHKYTEKLLSIMDEGERHITLTSMFKTYHINLVLIIVFAIFLAIHSISSGINQTMGVIFLIVLFIYNAFGYLSKVRKFYKS</sequence>
<evidence type="ECO:0000313" key="2">
    <source>
        <dbReference type="EMBL" id="MDO6573666.1"/>
    </source>
</evidence>
<dbReference type="SUPFAM" id="SSF103473">
    <property type="entry name" value="MFS general substrate transporter"/>
    <property type="match status" value="1"/>
</dbReference>
<dbReference type="AlphaFoldDB" id="A0AAW7YNE1"/>
<reference evidence="2" key="1">
    <citation type="submission" date="2023-07" db="EMBL/GenBank/DDBJ databases">
        <title>Genome content predicts the carbon catabolic preferences of heterotrophic bacteria.</title>
        <authorList>
            <person name="Gralka M."/>
        </authorList>
    </citation>
    <scope>NUCLEOTIDE SEQUENCE</scope>
    <source>
        <strain evidence="2">E2R20</strain>
    </source>
</reference>
<name>A0AAW7YNE1_9STAP</name>
<dbReference type="InterPro" id="IPR021509">
    <property type="entry name" value="DUF3169"/>
</dbReference>